<protein>
    <recommendedName>
        <fullName evidence="1">MyTH4 domain-containing protein</fullName>
    </recommendedName>
</protein>
<dbReference type="PROSITE" id="PS51016">
    <property type="entry name" value="MYTH4"/>
    <property type="match status" value="1"/>
</dbReference>
<dbReference type="OMA" id="TLFHVRN"/>
<dbReference type="Proteomes" id="UP000594220">
    <property type="component" value="Unplaced"/>
</dbReference>
<dbReference type="GeneTree" id="ENSGT00930000151032"/>
<dbReference type="AlphaFoldDB" id="A0A7M4E9M0"/>
<keyword evidence="3" id="KW-1185">Reference proteome</keyword>
<sequence length="379" mass="43445">NPCLAALMRFMGDQPKLRNQEETDYCYEILQLCKEKENLRDEIYCQVIKQVTQNPKPESCARGWMLLGLLAGYCLPSSIFMPYATKFFQEASSDSSSIHQELASTCQGNLRKTVMYGGRQHLPFRVEMEAFLVRGGRTVGCLGDEGWRCREETGAVAAELVQEVCEQMGVSEMQEIKEFALFAAKDNGKLMKAVHPEEYIHDYLLEDTLVKLKIRRLTWKTPLHFENEVYISLHYGQVLCDYLTGKLLLNYSNDLEKQVGTLALFQHWAKKRNSLPIEHMVHLPLFGYNTYTVERTSDQRIPVPCVIGVNREQIILGGRETQEIYFVLPLKEMQRMRTLRAMDDSGPPGLEINYGTPQDPKTIWFELQKVKRTAPSAVG</sequence>
<proteinExistence type="predicted"/>
<dbReference type="Ensembl" id="ENSCPRT00005007567.1">
    <property type="protein sequence ID" value="ENSCPRP00005006449.1"/>
    <property type="gene ID" value="ENSCPRG00005004608.1"/>
</dbReference>
<feature type="domain" description="MyTH4" evidence="1">
    <location>
        <begin position="1"/>
        <end position="132"/>
    </location>
</feature>
<evidence type="ECO:0000259" key="1">
    <source>
        <dbReference type="PROSITE" id="PS51016"/>
    </source>
</evidence>
<dbReference type="GO" id="GO:0005856">
    <property type="term" value="C:cytoskeleton"/>
    <property type="evidence" value="ECO:0007669"/>
    <property type="project" value="InterPro"/>
</dbReference>
<dbReference type="Pfam" id="PF00784">
    <property type="entry name" value="MyTH4"/>
    <property type="match status" value="1"/>
</dbReference>
<dbReference type="PANTHER" id="PTHR22692:SF16">
    <property type="entry name" value="MYOSIN XVB"/>
    <property type="match status" value="1"/>
</dbReference>
<organism evidence="2 3">
    <name type="scientific">Crocodylus porosus</name>
    <name type="common">Saltwater crocodile</name>
    <name type="synonym">Estuarine crocodile</name>
    <dbReference type="NCBI Taxonomy" id="8502"/>
    <lineage>
        <taxon>Eukaryota</taxon>
        <taxon>Metazoa</taxon>
        <taxon>Chordata</taxon>
        <taxon>Craniata</taxon>
        <taxon>Vertebrata</taxon>
        <taxon>Euteleostomi</taxon>
        <taxon>Archelosauria</taxon>
        <taxon>Archosauria</taxon>
        <taxon>Crocodylia</taxon>
        <taxon>Longirostres</taxon>
        <taxon>Crocodylidae</taxon>
        <taxon>Crocodylus</taxon>
    </lineage>
</organism>
<name>A0A7M4E9M0_CROPO</name>
<reference evidence="2" key="2">
    <citation type="submission" date="2025-09" db="UniProtKB">
        <authorList>
            <consortium name="Ensembl"/>
        </authorList>
    </citation>
    <scope>IDENTIFICATION</scope>
</reference>
<dbReference type="SMART" id="SM00139">
    <property type="entry name" value="MyTH4"/>
    <property type="match status" value="1"/>
</dbReference>
<dbReference type="PANTHER" id="PTHR22692">
    <property type="entry name" value="MYOSIN VII, XV"/>
    <property type="match status" value="1"/>
</dbReference>
<evidence type="ECO:0000313" key="3">
    <source>
        <dbReference type="Proteomes" id="UP000594220"/>
    </source>
</evidence>
<reference evidence="2" key="1">
    <citation type="submission" date="2025-08" db="UniProtKB">
        <authorList>
            <consortium name="Ensembl"/>
        </authorList>
    </citation>
    <scope>IDENTIFICATION</scope>
</reference>
<dbReference type="InterPro" id="IPR038185">
    <property type="entry name" value="MyTH4_dom_sf"/>
</dbReference>
<dbReference type="InterPro" id="IPR000857">
    <property type="entry name" value="MyTH4_dom"/>
</dbReference>
<dbReference type="Gene3D" id="1.25.40.530">
    <property type="entry name" value="MyTH4 domain"/>
    <property type="match status" value="1"/>
</dbReference>
<accession>A0A7M4E9M0</accession>
<evidence type="ECO:0000313" key="2">
    <source>
        <dbReference type="Ensembl" id="ENSCPRP00005006449.1"/>
    </source>
</evidence>
<dbReference type="InterPro" id="IPR051567">
    <property type="entry name" value="Unconventional_Myosin_ATPase"/>
</dbReference>